<dbReference type="Pfam" id="PF24681">
    <property type="entry name" value="Kelch_KLHDC2_KLHL20_DRC7"/>
    <property type="match status" value="1"/>
</dbReference>
<dbReference type="PANTHER" id="PTHR46093">
    <property type="entry name" value="ACYL-COA-BINDING DOMAIN-CONTAINING PROTEIN 5"/>
    <property type="match status" value="1"/>
</dbReference>
<keyword evidence="4" id="KW-1133">Transmembrane helix</keyword>
<proteinExistence type="predicted"/>
<dbReference type="SUPFAM" id="SSF117281">
    <property type="entry name" value="Kelch motif"/>
    <property type="match status" value="1"/>
</dbReference>
<protein>
    <recommendedName>
        <fullName evidence="7">Galactose oxidase</fullName>
    </recommendedName>
</protein>
<evidence type="ECO:0000256" key="1">
    <source>
        <dbReference type="ARBA" id="ARBA00022441"/>
    </source>
</evidence>
<dbReference type="Gene3D" id="2.120.10.80">
    <property type="entry name" value="Kelch-type beta propeller"/>
    <property type="match status" value="2"/>
</dbReference>
<organism evidence="5 6">
    <name type="scientific">Helicostylum pulchrum</name>
    <dbReference type="NCBI Taxonomy" id="562976"/>
    <lineage>
        <taxon>Eukaryota</taxon>
        <taxon>Fungi</taxon>
        <taxon>Fungi incertae sedis</taxon>
        <taxon>Mucoromycota</taxon>
        <taxon>Mucoromycotina</taxon>
        <taxon>Mucoromycetes</taxon>
        <taxon>Mucorales</taxon>
        <taxon>Mucorineae</taxon>
        <taxon>Mucoraceae</taxon>
        <taxon>Helicostylum</taxon>
    </lineage>
</organism>
<keyword evidence="4" id="KW-0472">Membrane</keyword>
<dbReference type="InterPro" id="IPR015915">
    <property type="entry name" value="Kelch-typ_b-propeller"/>
</dbReference>
<feature type="region of interest" description="Disordered" evidence="3">
    <location>
        <begin position="415"/>
        <end position="434"/>
    </location>
</feature>
<evidence type="ECO:0000256" key="3">
    <source>
        <dbReference type="SAM" id="MobiDB-lite"/>
    </source>
</evidence>
<feature type="region of interest" description="Disordered" evidence="3">
    <location>
        <begin position="478"/>
        <end position="505"/>
    </location>
</feature>
<feature type="compositionally biased region" description="Basic and acidic residues" evidence="3">
    <location>
        <begin position="425"/>
        <end position="434"/>
    </location>
</feature>
<sequence>MTCGYVGGQIYCFGGDTTPGNSSIPTLDGNIYSLNIEANAGKKTESMISQWNKILPFHPFETGQRLKPISIVLSDGKRLMIQGGFNPSGLKYLDQTIIYDTSANTWSKSSEYTVTNGGIKQIFGSTAVDLQSGSIGFYGGMEQLTNVSGNGNADTFDSKSISYVGYNSFSLSNFLGIWSFVPQASTLLDFNPHHQTATINHRTGKVYYLGGTTTTSKWEQIKIPFNWATVFNTGTATWSNETFGGDIPSNRIHHTANLFPNSQDIILYGGSEDGQSASDNFCYTLNLETNTWTICQDIDIPGVMSAPRFGHSAVLVDTTLFILFGRGASGTLDPSLITLDVENVSNIRYAATYGNETSNTSNSNSNGTDSNDSDSDGSGKLSNGAVGGITAGAALAGLGIIAFVIFYLRRQKKSKQEDTEEESHEDTTEDTHVDPHEVTHEDMVVDWDKIEDHYREDPTTKSKFPRFTEITNLSARHYSPNLTEDSSYPKNKNPDIAVNAVKPSVSSVDTRIIIKPEKPDSN</sequence>
<reference evidence="5 6" key="1">
    <citation type="submission" date="2024-04" db="EMBL/GenBank/DDBJ databases">
        <title>genome sequences of Mucor flavus KT1a and Helicostylum pulchrum KT1b strains isolation_sourced from the surface of a dry-aged beef.</title>
        <authorList>
            <person name="Toyotome T."/>
            <person name="Hosono M."/>
            <person name="Torimaru M."/>
            <person name="Fukuda K."/>
            <person name="Mikami N."/>
        </authorList>
    </citation>
    <scope>NUCLEOTIDE SEQUENCE [LARGE SCALE GENOMIC DNA]</scope>
    <source>
        <strain evidence="5 6">KT1b</strain>
    </source>
</reference>
<keyword evidence="1" id="KW-0880">Kelch repeat</keyword>
<keyword evidence="4" id="KW-0812">Transmembrane</keyword>
<feature type="compositionally biased region" description="Low complexity" evidence="3">
    <location>
        <begin position="357"/>
        <end position="370"/>
    </location>
</feature>
<comment type="caution">
    <text evidence="5">The sequence shown here is derived from an EMBL/GenBank/DDBJ whole genome shotgun (WGS) entry which is preliminary data.</text>
</comment>
<name>A0ABP9YE41_9FUNG</name>
<feature type="transmembrane region" description="Helical" evidence="4">
    <location>
        <begin position="385"/>
        <end position="408"/>
    </location>
</feature>
<feature type="compositionally biased region" description="Polar residues" evidence="3">
    <location>
        <begin position="478"/>
        <end position="490"/>
    </location>
</feature>
<dbReference type="PANTHER" id="PTHR46093:SF18">
    <property type="entry name" value="FIBRONECTIN TYPE-III DOMAIN-CONTAINING PROTEIN"/>
    <property type="match status" value="1"/>
</dbReference>
<evidence type="ECO:0000256" key="2">
    <source>
        <dbReference type="ARBA" id="ARBA00022737"/>
    </source>
</evidence>
<evidence type="ECO:0000313" key="6">
    <source>
        <dbReference type="Proteomes" id="UP001476247"/>
    </source>
</evidence>
<feature type="region of interest" description="Disordered" evidence="3">
    <location>
        <begin position="354"/>
        <end position="379"/>
    </location>
</feature>
<gene>
    <name evidence="5" type="ORF">HPULCUR_010744</name>
</gene>
<accession>A0ABP9YE41</accession>
<keyword evidence="6" id="KW-1185">Reference proteome</keyword>
<evidence type="ECO:0000313" key="5">
    <source>
        <dbReference type="EMBL" id="GAA5805230.1"/>
    </source>
</evidence>
<evidence type="ECO:0008006" key="7">
    <source>
        <dbReference type="Google" id="ProtNLM"/>
    </source>
</evidence>
<keyword evidence="2" id="KW-0677">Repeat</keyword>
<dbReference type="EMBL" id="BAABUJ010000043">
    <property type="protein sequence ID" value="GAA5805230.1"/>
    <property type="molecule type" value="Genomic_DNA"/>
</dbReference>
<dbReference type="Proteomes" id="UP001476247">
    <property type="component" value="Unassembled WGS sequence"/>
</dbReference>
<evidence type="ECO:0000256" key="4">
    <source>
        <dbReference type="SAM" id="Phobius"/>
    </source>
</evidence>